<feature type="coiled-coil region" evidence="7">
    <location>
        <begin position="370"/>
        <end position="454"/>
    </location>
</feature>
<comment type="caution">
    <text evidence="12">The sequence shown here is derived from an EMBL/GenBank/DDBJ whole genome shotgun (WGS) entry which is preliminary data.</text>
</comment>
<dbReference type="SUPFAM" id="SSF46966">
    <property type="entry name" value="Spectrin repeat"/>
    <property type="match status" value="30"/>
</dbReference>
<feature type="compositionally biased region" description="Low complexity" evidence="8">
    <location>
        <begin position="6976"/>
        <end position="6991"/>
    </location>
</feature>
<feature type="region of interest" description="Disordered" evidence="8">
    <location>
        <begin position="6970"/>
        <end position="7007"/>
    </location>
</feature>
<dbReference type="InterPro" id="IPR001715">
    <property type="entry name" value="CH_dom"/>
</dbReference>
<evidence type="ECO:0000259" key="11">
    <source>
        <dbReference type="PROSITE" id="PS51460"/>
    </source>
</evidence>
<dbReference type="InterPro" id="IPR001589">
    <property type="entry name" value="Actinin_actin-bd_CS"/>
</dbReference>
<feature type="compositionally biased region" description="Low complexity" evidence="8">
    <location>
        <begin position="6717"/>
        <end position="6726"/>
    </location>
</feature>
<gene>
    <name evidence="12" type="ORF">LSTR_LSTR011498</name>
</gene>
<dbReference type="FunCoup" id="A0A482WG87">
    <property type="interactions" value="379"/>
</dbReference>
<dbReference type="Gene3D" id="1.10.418.10">
    <property type="entry name" value="Calponin-like domain"/>
    <property type="match status" value="2"/>
</dbReference>
<evidence type="ECO:0000256" key="8">
    <source>
        <dbReference type="SAM" id="MobiDB-lite"/>
    </source>
</evidence>
<dbReference type="InterPro" id="IPR035915">
    <property type="entry name" value="Plakin_repeat_sf"/>
</dbReference>
<feature type="domain" description="EF-hand" evidence="10">
    <location>
        <begin position="6813"/>
        <end position="6848"/>
    </location>
</feature>
<dbReference type="CDD" id="cd21188">
    <property type="entry name" value="CH_PLEC-like_rpt1"/>
    <property type="match status" value="1"/>
</dbReference>
<dbReference type="Gene3D" id="3.90.1290.10">
    <property type="entry name" value="Plakin repeat"/>
    <property type="match status" value="8"/>
</dbReference>
<dbReference type="Pfam" id="PF00307">
    <property type="entry name" value="CH"/>
    <property type="match status" value="2"/>
</dbReference>
<feature type="region of interest" description="Disordered" evidence="8">
    <location>
        <begin position="2353"/>
        <end position="2376"/>
    </location>
</feature>
<dbReference type="GO" id="GO:0042060">
    <property type="term" value="P:wound healing"/>
    <property type="evidence" value="ECO:0007669"/>
    <property type="project" value="TreeGrafter"/>
</dbReference>
<feature type="compositionally biased region" description="Polar residues" evidence="8">
    <location>
        <begin position="4096"/>
        <end position="4110"/>
    </location>
</feature>
<dbReference type="PROSITE" id="PS00019">
    <property type="entry name" value="ACTININ_1"/>
    <property type="match status" value="1"/>
</dbReference>
<dbReference type="FunFam" id="1.10.418.10:FF:000022">
    <property type="entry name" value="Short stop, isoform K"/>
    <property type="match status" value="1"/>
</dbReference>
<dbReference type="Gene3D" id="2.30.30.40">
    <property type="entry name" value="SH3 Domains"/>
    <property type="match status" value="1"/>
</dbReference>
<dbReference type="InterPro" id="IPR011992">
    <property type="entry name" value="EF-hand-dom_pair"/>
</dbReference>
<dbReference type="InterPro" id="IPR043197">
    <property type="entry name" value="Plakin"/>
</dbReference>
<sequence>MDFDSDQSLKEWAKDKPLSILQLDPADRAVLKIADERDAIQKKTFTKWVNKHLKKANRHVNDLFLDLQDGHNLISLLEVLSGEHLPRERGKMRFHMLQNVQMALDFLRYKKIKLVNIRAEDIVDGNPKLTLGLIWTIILHFQISDIVVGQEPNVSAKEVLLRWARRSTAKYPGVKVSDFTQSWRDGLAFNALIHRNRPDLIDWRNIRSRQVRDRLENAFHVAEREYGVTRLLDPEDVDTHEIDEKSIITYISSLYDVFPEPPAMHPLYDSESQSRVSDFRDLASSLTLWMREKTALMSDRNFPPTLIEIKKLVAESNRFRTEEIPARQRDKTRLQNTFRDLQRYFESVGEVDVEPELHIDNIERNWNRMMMAHSERDHALQDELKRLERLQKLAEKVHREMKRVDTRLEDLESRVNEEARRLDRLHPLDAKRNVDVLEEELRATEENIQTLFNDVTTLREGHYPQASDLHKRVQKLHQRWVSLRSLLHSKLIQPLASLSFPVVEERTVTRQTRTVLETRLVDTNVHFRQLHDCLDWCKSKMKQLQEAEFGSDLPGVEAELDLHRREHKNIEQFHSRVEHCINAKNNFHGDELSLYVQHLNVLQKNYAELLSTSSRRLTDLETLHDFLQSATNQLVWLNEREETEVTRDWSSRDINIPALEQYYEHSYGSGYESLMSELEKREIGLSSVQDRGEALLLQQHPAAKCIEAFIAAIQAQWAWLLQLVLCLETHLKHAAYHQHFFKDVREIEAWLNRKDELLNTTYSQSEFTLDEGEALLRGLGEVRDELNAQGELVSSLEKRAQNVVPLKQRRQPVARPMPVLAVCSYNQGAVRIEKGEQWILHDNSGRVKWRVSNGSTGSDCNVPGVVFLIPPPDREALDALERLRRQFERSLALWQRKQLRMRQNMIFATIRVVRGWDLTQFLAMGADQRNAIRKALNEDASKLLSEGDSSDPQLRRLRREMDDVNRLFDEFERRARAEEESKNAGRIFSDQATALTASLDEAERTLNTRLASPVPRDLDTLEHLVVQHKDFEQTLKSLAPDLETAQATFKSITRKTPAQQQRLDKLLAQWNHVWNCSHLYVERLKCVEMLLSSLDEANTCLSDFELRLASFGEMPSNLESLQRVHEELIRLQKDVSRQQPAVDQLIEDGANARRVVDKSRAHLPPRGAPHPDMERLDTDLHRLTQRWNNICSQLMDRLRSCENAYSNLTKLANSYQTEVTFLDTSYNQLNSLAPIKSQAKEQIEPTKALFNSVIERTSVIETVNIDGGRFIREAKIYNRSLQKYREWLVEDVHPSLDAATSPANTVPGSGGEADVARDLDILNHRFQALVSILQDRMKKLAEMNPHDTEFQEFASNLGTKPLRTFRTEFNIYESSGNSGADHLGVKHSSQTRISTSDLTDPGGTPGEGNVTKSVASVRVTRGSSKEKIIKTVDSESTSPMGANASKTNGETNVGTTMRFSEIRSLRRVQRVEEGIGTDAMLDMPGIVHPQTGELLTVGDAVRLRILDVRTGRINTVVESKPVALTIKEAVAKGLVDPGLADRLLGPSGITVGSEDAPDGSKEQISLLEAIQRELYDAERGPHERVKVRDPIKPGKTITEAVKAGVLDVESGRYTVESSPKKVVELTEAFSSGKLITGRNLSEGKKKRGLSLSDTVDLGLFDPNTGCIVDRNDGAKHDLQKAVDLGLLDSNVREIVDVIEDEKITLAEALQSKIMNDNMYQHRLSSETLPYKEAKRRQLIVRPMTLKDTVDLEIYDDGRIRSPTHRAKISIIDSISRGVLDSDEIKCVVKTPTQDLLTLSEALSEGIIRPEGIYVDKVTGQNLSIPEAVEKGLITSVSVKSIFDIDCFKDTSNNQFLSLNKAFQAGVLNEKGQFIDTKTGQIIPFEEAVKQDLIRPEVLDMINRKIGMRSRSGRELTVFDAVIKNLIDPQTGNILERRTRKVLPLEDAVKQGVITVEGASLLKSLLSITLTTQTVTKTINRYSTKITVIPEPSTIEKWEDEKNLGAVKRKSSSPLKETLKKALDSLASRSPSPKKIQKDHSPTFEPSQELQNTADDKQVYELPPNGWFLSEAIEHKLFDPVTGLFIIPGTDRLVSFEECVKLEIINPKSALVVEPNRNKNISLGRALEKRVLDATGHYCTSPHKKITMKEAIANNLVIFETAMDLDGDSSRKIQITKVSGGPDLVEVAERGTDSFKQIRGSDHETTPPEPLRVSKDIIFDSSTALVINTDSNQAKDIFEAIKDKEIELDKVLVKDPNSGKNMALPEAIKKGIVDENTGCYKDAAGRSIGFADAAKFGVIAVIGAPLVAAGKAVDVLKDVFNNDPSKTGGEVNRRRNLEDITEEINNQISTKTPVIETDESDPSSESILPINSSQRPMSPTYDDVFNESPVLSPGELTRGRVTTEPKYKVSIGRARSLSQSPDREGKPVILQKMRRKVVKPCEAVQEGLIDEATANILENFVAPDGESIKEAVETKIIDGNTGAIRDPQRGDLLTIKEALNRGLLDSSGSSGSNRLLIPVARSLSVPAVLEQGLYENGKIVHPETGAHLSLKEAITCDIVDPLSRIIEPGSGNELTLQEAIDKGAVDDLTSRVKTRRGSLDLLSAVKTGDFFEELEASSKLPPAGMTFSVALKRGLIDPKSKEVIHPITGYRKPIEVAIDDNFIMSLPGPISPDSISVSDALSLNLIDSANGVFIHPKTKDKIPISEAVETGLLILKPQDDVKNITIVTETVTKKTVEIDTGYEIDGGNIINLKTGEQLSVDEAVKRGIVKNTSQPEKSSRDEMEVCDENSAAMDSPLKGTAERILKSSSPDRKGVSRLDSLPKDIVEQLYDPETKKFRDPNNPEKLLTLEEAINRKIVDPVYSETLCGESSTIDPIEVSGQKNVKAKQSKLPSDINVKDAAKLGLLAVVGAPVLAGKAVFDAVKGLGKGKPSEKVEIVPSELSLNLPSLSSDSQKNTEDEFSRNREKVHTDRGSRKGLVEPESTMIKIGGKVLTFEHAVEDGIIDPKAGLIKFNNTKMKFEEALERGIMIKVKRPISIIDAVEKGICDEESGLFVDPATGEMLTLQEAIETNLIDPESVRVKDTRNPASPRTLTLKEAIEKGLIDGESGKVLDFNSPNVPELSLREAMDKGILLTKKPSTDKEGEKVIVPKDLKECTLGEAIMYKRIDPSDAVVKNPRTGGFKLVKEAIKDGLIDVDKNVIFESQNTKIEPLMVSYDNGTFTIFLKEPLKFDKAVADKHLDLKTGKFESPKSKEVMNLDESIIAGCIDPESVLIKDTAKTKLLKVPEAIRKGVMDSVKFNVVDTATSKLSSLSAALDNGLVTTQDLSLIDSLDYGLYNPTSGTFTDPFCSAGGVVGRRRLTLSEAIHEHLVDASTTVIKDPSTGDILSLNNAISSGLLDADIGRMNEAKTGKLLDLLRAKQRGYILPAETRQAMEEKYKLCEEVLSQLLAWISEVEDRLANQDVAQENTEHLRNQINILKLLKEELDSQQRSVANCLDQVRVIVTTGGEYLSREEVASLERNGKSLRTRYDRATDRTERLLRRLIAAGEELSKFKSELTVFSNWLEQARRSLDDREQCLASLNRTDASGEQTREFVSDVIAHQADLRFITMAAQKFVDESKEYLSCLNEFRTSLPARLPHIEPISAHDSAVRNSVVTVTSQYKDLLNRANALADKLSGVGGRQRDYRDALDKARSWMRDAEGRANKLLSEPFAADPHTLEDQLGRAKALNNEFVAQGRLIDNLKAALESLVRAVEGQVSGAEIAALREPVFDLENKYTQLCDALGERCKLLDTALVQSQGVQDALDSLLAWLSSAESRLKDALRPVSLNKERLEDRLREYRVLQSDIDTHRPSVDSVTASAQELVATASNPRLAKKIESKLKDVTSRMSKVQERCLKLGDQLSEIQLSLAQFSTNASQLQRWLNEAMETAQDTTGAGLDELVAQRDARRDKFESTVREGKALVNRNDVTDTGVVRDQVKAIETQWKELNQLLDEKQRLGKARTEQQLAYERLRDQVHAWLVTMETRVGRLEPVAVDVETVKRQAEELKPLLKDHREYASTVDKLNDLGQALDSLTRPESPTRRRSSVSPVKRASVTARRTSQDVGSPSPTKMGSFSLQSPLSPGGSSGFGSRRSSPENFHLEEMTPVQHELNEVNNRYSLLGVRLSDRQSEIDSLKDELRKHADHLRQLSQFLDKVQRTLPKETIAQTKDEAEKTCRAARAVQEEMYEKQALLESTKAGITDLLRRKGSVAGADRLHDELQDVVSRWRALQDACKNRIALMEGLKDFYDTHDNLSSWLASKDRMITVLGPISSDSRMVQSQVQQVQVLREEFRTQQPQLQHLSDVAADVLSRVPADAPDSAKINSKLRAVQDRWNDLSARLDARLASLGAAADTTREFDAALTRLRDTLQAISDQLDDVPTDREPEEQLRKVQMLERQLEGARPLLADLESAGADLCAVLSDPASRADIQAKLSAVDRQYSALQKKLDLRKAEIENTLRDGRQFEATCAKMLGWLSEQIGALNERLLVSADRDVLQQQVDQHEPIYKEVLQKEHEVIMLLNKGHELISRAANLSPQRTDTRSLQRDVDKIQQLWERLRKDASERQTRLQTCMEHCRKYYRAADAFTPWLSQAEARLDQLRPDSFKRRDVDRQLRELSAFRNEVSHESLFNSFIIIFPSVIPRSQKCSQKFQCFEACLKSICSNSSFFCNIFFILRMFLYIFCRCEDRLASHDAIGAAARDPKALERIKSLREETNALRKPLAVLRKSADDLVSEAAEVGVSDASHLRDEVDAIGERLDDLQGRLDDRCSRLQSAATAVSQFNDLVKTLVVDLNSLENELDTMKPPGRDLKTVRTQQDDLSRLVAKISRAGDEVNRAVNAGEHLVDSGFALDTAGTRDQVESLSRQLGRLEERTRSREEELADILDKLQDFYKNHSRVVDDITQAGEDLRRLRPVGSEVDAIKSQQDEFASFRRSTVEPLSQAVDDVNRNGQGLIRSAAGGVNTSILEKDLEKMNDKWNALKEKLNERDRRLDVGLLQSGKFQEALEGFAKWLSDTEEMVANQKPPSADYKVVKAQLQEQKFLKKMLADRQNSMSSLFAMGNEVAADADAQERKAIERQLKELMSRFDKLCEGAAQRYDALMEAMAVAKDFQDKLVPVTEWLDRAEKKVKDMELVPTDEEKIQQRIREHDSLHDEILRKKTDLSELTEVGSNLMALVGEEEASATADKIQDAADRYATLVDRSDALGQLLEASRAGLRHLVLTYQDLQAWMESMEARLNRYKVLAVHTDKLLMQMEDLADLTEEVSNHQNEVDATVDSGLELMKHISSDEAIQLKDKLDSLQRRYNDLTSRCSDLLKHAQDALPLVQQFHNAHNSLVDWMLGAEAQLQVAEPSEDEIRRLEQDVQEFRPVLETVNLVGPQLCQISPGEGAATIEGLVTRDNRRFDAIAEQVQRKAMRLQLSKQRSLEVIGDIDDLLDWFREVETQLREAEPPSSEPDVVRLQLKEHKALNDDISGQKGRVRDVLSTAKKVLRESTQHNDDTTAVRERTEDLRETMETVSALSSDRLGALEHALPLAEHFGETHAGLSAWLDDTERHVAMLALPALRPDLIAAQQDKHELLRPLVDKLNKTGEALIKLCGEDDGAKVQDALDSDNARYAALKAEIRQRQLALEKALQESSQFSDKLEGMLRALAQTADQVSSAEPISAHPPRIRSQLDENAALVEDLGRREEAFQAVRRAANDVINKAPTADPAVKDIKRKLERLNSLWNEVQTATSDRSRSLEDALAIAERFWDELQSVMATLRDLEDSLTAQEPPAVRPQAIQRQQSALQEIKSEMDHAKPEVEACRQTGQSLMRVCGEPDKPEVRKHMEDLDSAWDNVTALFAKREENLIHAMEKAMEFHETLQVRKIFFDVSFSLLLILRLLCRQAQELTERTSAEQAAALREPLARVNQRWDDLLRGVVERQRQLENALLRLGQFQHALAELMAWIDGTERTLDRELKVAPGDPQLLEVELAKLKVLVNDIQAHQSSVDTLNDAGRQIIEQGKGTDEASSTHEKLTTLNRRWRELLQKAADKKDQYEKALRDAHRFSAELQDLLSWLGEVDGIIAASKPVGGLPETASEQLERFMEVYNELEENRPKVETVLQQGTDYLTKAQPGAASNLATNVRTLKQRWESVTARANDKKIKLEIALKEATEFHDALQAFVDWLTSAEKTLAGLKPVSRVLATILEQIEEHKAFQKEVGVHRETMLHLDKKGTHLKYFSQKQDVILIKNLLISVQHRWERVVSKSAERTRALDHGYKEAREFHDAYSNLMNWLNDTEKGLDELEKEASSIGNDPDRIKARLAKHRELQRALSGKQATYDATMRAGKSLKEKAPKSDEPALRQMMNDLKEKWNTVCAKSVDRQRKLEEALLYCGQFKDALEALADWLKKVERELSEETPVHGDLDTVTALVDQHKALREELTSRSAQMESVRTTADELARKASPADAQTLRNQVGELNSLWTRTNRLAERKTQRLEEALKVAETLHKRVHMLLEWLSDAEMKLRFVNSLPDDDQETRNQLAEHAKFMREMMEKEVEKDATITLAQQILAKAHPDAVSVIKHWITIIQARWDEVSTWAKQREQRLDEHLRSLQDLDALLEELLAWLAGLENTLMTLEAETLPEDIPTLEGLIRDHHEFMENTARRQGEVDSVIKARTVQPPAPTATSTPRKTSAKRLSAASRSSPTRELRPAEGLPHYGPRFPPKGSKGAEPVFRSPRCRLLWDRWRGVWLLAWQRQRRLQERLNYLQELERVKNFSWDQWRKKFLKFMNHKKSRLTDLMRKMDKNNDGLIPRDDFVDGIIRTKFDTSEGFIDWKEFIAALRPDWEEKRPNTEAEKIHDEVKRLVMLCTCRQKFRVFQVGEGKYRFGDSQKLRLVRILRSTVMVRVGGGWVALDEFLVKNDPCRAKGRTNVELREQFILADGVSQSMSAFKPKASPGSQRSLSLSSGAQGPITKVRERSARSVQK</sequence>
<feature type="compositionally biased region" description="Low complexity" evidence="8">
    <location>
        <begin position="4112"/>
        <end position="4132"/>
    </location>
</feature>
<dbReference type="SUPFAM" id="SSF47576">
    <property type="entry name" value="Calponin-homology domain, CH-domain"/>
    <property type="match status" value="1"/>
</dbReference>
<dbReference type="InterPro" id="IPR001101">
    <property type="entry name" value="Plectin_repeat"/>
</dbReference>
<dbReference type="PANTHER" id="PTHR23169">
    <property type="entry name" value="ENVOPLAKIN"/>
    <property type="match status" value="1"/>
</dbReference>
<dbReference type="GO" id="GO:0005509">
    <property type="term" value="F:calcium ion binding"/>
    <property type="evidence" value="ECO:0007669"/>
    <property type="project" value="InterPro"/>
</dbReference>
<dbReference type="Pfam" id="PF00435">
    <property type="entry name" value="Spectrin"/>
    <property type="match status" value="15"/>
</dbReference>
<dbReference type="InterPro" id="IPR018159">
    <property type="entry name" value="Spectrin/alpha-actinin"/>
</dbReference>
<dbReference type="STRING" id="195883.A0A482WG87"/>
<reference evidence="12 13" key="1">
    <citation type="journal article" date="2017" name="Gigascience">
        <title>Genome sequence of the small brown planthopper, Laodelphax striatellus.</title>
        <authorList>
            <person name="Zhu J."/>
            <person name="Jiang F."/>
            <person name="Wang X."/>
            <person name="Yang P."/>
            <person name="Bao Y."/>
            <person name="Zhao W."/>
            <person name="Wang W."/>
            <person name="Lu H."/>
            <person name="Wang Q."/>
            <person name="Cui N."/>
            <person name="Li J."/>
            <person name="Chen X."/>
            <person name="Luo L."/>
            <person name="Yu J."/>
            <person name="Kang L."/>
            <person name="Cui F."/>
        </authorList>
    </citation>
    <scope>NUCLEOTIDE SEQUENCE [LARGE SCALE GENOMIC DNA]</scope>
    <source>
        <strain evidence="12">Lst14</strain>
    </source>
</reference>
<dbReference type="FunFam" id="1.20.58.60:FF:000040">
    <property type="entry name" value="Short stop, isoform N"/>
    <property type="match status" value="1"/>
</dbReference>
<dbReference type="PROSITE" id="PS50222">
    <property type="entry name" value="EF_HAND_2"/>
    <property type="match status" value="1"/>
</dbReference>
<dbReference type="FunFam" id="1.10.418.10:FF:000048">
    <property type="entry name" value="Short stop, isoform B"/>
    <property type="match status" value="1"/>
</dbReference>
<dbReference type="GO" id="GO:0005882">
    <property type="term" value="C:intermediate filament"/>
    <property type="evidence" value="ECO:0007669"/>
    <property type="project" value="TreeGrafter"/>
</dbReference>
<keyword evidence="4" id="KW-0677">Repeat</keyword>
<dbReference type="Gene3D" id="3.30.920.20">
    <property type="entry name" value="Gas2-like domain"/>
    <property type="match status" value="1"/>
</dbReference>
<dbReference type="GO" id="GO:0045104">
    <property type="term" value="P:intermediate filament cytoskeleton organization"/>
    <property type="evidence" value="ECO:0007669"/>
    <property type="project" value="InterPro"/>
</dbReference>
<evidence type="ECO:0000256" key="5">
    <source>
        <dbReference type="ARBA" id="ARBA00023203"/>
    </source>
</evidence>
<feature type="coiled-coil region" evidence="7">
    <location>
        <begin position="954"/>
        <end position="981"/>
    </location>
</feature>
<proteinExistence type="predicted"/>
<keyword evidence="7" id="KW-0175">Coiled coil</keyword>
<dbReference type="OrthoDB" id="2250192at2759"/>
<dbReference type="FunFam" id="1.20.58.60:FF:000001">
    <property type="entry name" value="Microtubule-actin cross-linking factor 1"/>
    <property type="match status" value="3"/>
</dbReference>
<dbReference type="InterPro" id="IPR049538">
    <property type="entry name" value="PCN-like_spectrin-like_rpt"/>
</dbReference>
<dbReference type="CDD" id="cd21189">
    <property type="entry name" value="CH_PLEC-like_rpt2"/>
    <property type="match status" value="1"/>
</dbReference>
<feature type="region of interest" description="Disordered" evidence="8">
    <location>
        <begin position="2947"/>
        <end position="2977"/>
    </location>
</feature>
<dbReference type="GO" id="GO:0003779">
    <property type="term" value="F:actin binding"/>
    <property type="evidence" value="ECO:0007669"/>
    <property type="project" value="UniProtKB-KW"/>
</dbReference>
<dbReference type="PROSITE" id="PS51460">
    <property type="entry name" value="GAR"/>
    <property type="match status" value="1"/>
</dbReference>
<dbReference type="InterPro" id="IPR041615">
    <property type="entry name" value="Desmoplakin_SH3"/>
</dbReference>
<keyword evidence="3" id="KW-0597">Phosphoprotein</keyword>
<organism evidence="12 13">
    <name type="scientific">Laodelphax striatellus</name>
    <name type="common">Small brown planthopper</name>
    <name type="synonym">Delphax striatella</name>
    <dbReference type="NCBI Taxonomy" id="195883"/>
    <lineage>
        <taxon>Eukaryota</taxon>
        <taxon>Metazoa</taxon>
        <taxon>Ecdysozoa</taxon>
        <taxon>Arthropoda</taxon>
        <taxon>Hexapoda</taxon>
        <taxon>Insecta</taxon>
        <taxon>Pterygota</taxon>
        <taxon>Neoptera</taxon>
        <taxon>Paraneoptera</taxon>
        <taxon>Hemiptera</taxon>
        <taxon>Auchenorrhyncha</taxon>
        <taxon>Fulgoroidea</taxon>
        <taxon>Delphacidae</taxon>
        <taxon>Criomorphinae</taxon>
        <taxon>Laodelphax</taxon>
    </lineage>
</organism>
<feature type="coiled-coil region" evidence="7">
    <location>
        <begin position="3468"/>
        <end position="3535"/>
    </location>
</feature>
<evidence type="ECO:0000313" key="13">
    <source>
        <dbReference type="Proteomes" id="UP000291343"/>
    </source>
</evidence>
<dbReference type="InterPro" id="IPR002017">
    <property type="entry name" value="Spectrin_repeat"/>
</dbReference>
<dbReference type="Pfam" id="PF21019">
    <property type="entry name" value="Spectrin_3"/>
    <property type="match status" value="1"/>
</dbReference>
<evidence type="ECO:0000256" key="4">
    <source>
        <dbReference type="ARBA" id="ARBA00022737"/>
    </source>
</evidence>
<feature type="compositionally biased region" description="Basic and acidic residues" evidence="8">
    <location>
        <begin position="6686"/>
        <end position="6695"/>
    </location>
</feature>
<dbReference type="FunFam" id="1.20.58.60:FF:000044">
    <property type="entry name" value="Short stop, isoform K"/>
    <property type="match status" value="1"/>
</dbReference>
<dbReference type="SMART" id="SM00150">
    <property type="entry name" value="SPEC"/>
    <property type="match status" value="35"/>
</dbReference>
<dbReference type="Gene3D" id="1.20.58.60">
    <property type="match status" value="29"/>
</dbReference>
<evidence type="ECO:0000256" key="1">
    <source>
        <dbReference type="ARBA" id="ARBA00004245"/>
    </source>
</evidence>
<dbReference type="FunFam" id="1.20.58.60:FF:000053">
    <property type="entry name" value="Short stop, isoform K"/>
    <property type="match status" value="1"/>
</dbReference>
<dbReference type="PROSITE" id="PS00020">
    <property type="entry name" value="ACTININ_2"/>
    <property type="match status" value="1"/>
</dbReference>
<dbReference type="SUPFAM" id="SSF75399">
    <property type="entry name" value="Plakin repeat"/>
    <property type="match status" value="10"/>
</dbReference>
<dbReference type="InterPro" id="IPR002048">
    <property type="entry name" value="EF_hand_dom"/>
</dbReference>
<feature type="compositionally biased region" description="Basic and acidic residues" evidence="8">
    <location>
        <begin position="2954"/>
        <end position="2977"/>
    </location>
</feature>
<dbReference type="SUPFAM" id="SSF47473">
    <property type="entry name" value="EF-hand"/>
    <property type="match status" value="1"/>
</dbReference>
<feature type="coiled-coil region" evidence="7">
    <location>
        <begin position="5289"/>
        <end position="5356"/>
    </location>
</feature>
<evidence type="ECO:0000256" key="6">
    <source>
        <dbReference type="ARBA" id="ARBA00023212"/>
    </source>
</evidence>
<feature type="compositionally biased region" description="Polar residues" evidence="8">
    <location>
        <begin position="2362"/>
        <end position="2376"/>
    </location>
</feature>
<evidence type="ECO:0000256" key="7">
    <source>
        <dbReference type="SAM" id="Coils"/>
    </source>
</evidence>
<keyword evidence="2" id="KW-0963">Cytoplasm</keyword>
<keyword evidence="13" id="KW-1185">Reference proteome</keyword>
<dbReference type="GO" id="GO:0030056">
    <property type="term" value="C:hemidesmosome"/>
    <property type="evidence" value="ECO:0007669"/>
    <property type="project" value="TreeGrafter"/>
</dbReference>
<dbReference type="SUPFAM" id="SSF143575">
    <property type="entry name" value="GAS2 domain-like"/>
    <property type="match status" value="1"/>
</dbReference>
<dbReference type="InParanoid" id="A0A482WG87"/>
<accession>A0A482WG87</accession>
<dbReference type="FunFam" id="1.20.58.60:FF:000055">
    <property type="entry name" value="Short stop, isoform K"/>
    <property type="match status" value="1"/>
</dbReference>
<dbReference type="FunFam" id="1.20.58.60:FF:000050">
    <property type="entry name" value="Short stop, isoform N"/>
    <property type="match status" value="1"/>
</dbReference>
<dbReference type="EMBL" id="QKKF02037417">
    <property type="protein sequence ID" value="RZF32226.1"/>
    <property type="molecule type" value="Genomic_DNA"/>
</dbReference>
<feature type="domain" description="Calponin-homology (CH)" evidence="9">
    <location>
        <begin position="39"/>
        <end position="142"/>
    </location>
</feature>
<dbReference type="SMART" id="SM00250">
    <property type="entry name" value="PLEC"/>
    <property type="match status" value="16"/>
</dbReference>
<dbReference type="InterPro" id="IPR036534">
    <property type="entry name" value="GAR_dom_sf"/>
</dbReference>
<evidence type="ECO:0000259" key="10">
    <source>
        <dbReference type="PROSITE" id="PS50222"/>
    </source>
</evidence>
<evidence type="ECO:0000256" key="3">
    <source>
        <dbReference type="ARBA" id="ARBA00022553"/>
    </source>
</evidence>
<protein>
    <recommendedName>
        <fullName evidence="14">Microtubule-actin cross-linking factor 1</fullName>
    </recommendedName>
</protein>
<dbReference type="FunFam" id="1.20.58.60:FF:000101">
    <property type="entry name" value="Short stop, isoform K"/>
    <property type="match status" value="1"/>
</dbReference>
<evidence type="ECO:0000256" key="2">
    <source>
        <dbReference type="ARBA" id="ARBA00022490"/>
    </source>
</evidence>
<evidence type="ECO:0008006" key="14">
    <source>
        <dbReference type="Google" id="ProtNLM"/>
    </source>
</evidence>
<feature type="compositionally biased region" description="Basic and acidic residues" evidence="8">
    <location>
        <begin position="6996"/>
        <end position="7007"/>
    </location>
</feature>
<feature type="coiled-coil region" evidence="7">
    <location>
        <begin position="4891"/>
        <end position="4918"/>
    </location>
</feature>
<feature type="domain" description="Calponin-homology (CH)" evidence="9">
    <location>
        <begin position="154"/>
        <end position="259"/>
    </location>
</feature>
<dbReference type="PROSITE" id="PS50021">
    <property type="entry name" value="CH"/>
    <property type="match status" value="2"/>
</dbReference>
<dbReference type="InterPro" id="IPR036872">
    <property type="entry name" value="CH_dom_sf"/>
</dbReference>
<feature type="region of interest" description="Disordered" evidence="8">
    <location>
        <begin position="6686"/>
        <end position="6753"/>
    </location>
</feature>
<feature type="region of interest" description="Disordered" evidence="8">
    <location>
        <begin position="4067"/>
        <end position="4136"/>
    </location>
</feature>
<keyword evidence="5" id="KW-0009">Actin-binding</keyword>
<feature type="compositionally biased region" description="Polar residues" evidence="8">
    <location>
        <begin position="1387"/>
        <end position="1398"/>
    </location>
</feature>
<dbReference type="Pfam" id="PF21020">
    <property type="entry name" value="Spectrin_4"/>
    <property type="match status" value="1"/>
</dbReference>
<dbReference type="FunFam" id="3.30.920.20:FF:000001">
    <property type="entry name" value="Microtubule-actin cross-linking factor 1"/>
    <property type="match status" value="1"/>
</dbReference>
<dbReference type="InterPro" id="IPR003108">
    <property type="entry name" value="GAR_dom"/>
</dbReference>
<evidence type="ECO:0000259" key="9">
    <source>
        <dbReference type="PROSITE" id="PS50021"/>
    </source>
</evidence>
<dbReference type="SMART" id="SM00033">
    <property type="entry name" value="CH"/>
    <property type="match status" value="2"/>
</dbReference>
<dbReference type="GO" id="GO:0005886">
    <property type="term" value="C:plasma membrane"/>
    <property type="evidence" value="ECO:0007669"/>
    <property type="project" value="UniProtKB-SubCell"/>
</dbReference>
<dbReference type="CDD" id="cd00176">
    <property type="entry name" value="SPEC"/>
    <property type="match status" value="17"/>
</dbReference>
<dbReference type="PANTHER" id="PTHR23169:SF23">
    <property type="entry name" value="SHORT STOP, ISOFORM H"/>
    <property type="match status" value="1"/>
</dbReference>
<dbReference type="Proteomes" id="UP000291343">
    <property type="component" value="Unassembled WGS sequence"/>
</dbReference>
<dbReference type="GO" id="GO:0005737">
    <property type="term" value="C:cytoplasm"/>
    <property type="evidence" value="ECO:0007669"/>
    <property type="project" value="UniProtKB-ARBA"/>
</dbReference>
<dbReference type="SMART" id="SM00243">
    <property type="entry name" value="GAS2"/>
    <property type="match status" value="1"/>
</dbReference>
<feature type="region of interest" description="Disordered" evidence="8">
    <location>
        <begin position="2023"/>
        <end position="2051"/>
    </location>
</feature>
<dbReference type="Pfam" id="PF17902">
    <property type="entry name" value="SH3_10"/>
    <property type="match status" value="1"/>
</dbReference>
<dbReference type="GO" id="GO:0008017">
    <property type="term" value="F:microtubule binding"/>
    <property type="evidence" value="ECO:0007669"/>
    <property type="project" value="InterPro"/>
</dbReference>
<feature type="region of interest" description="Disordered" evidence="8">
    <location>
        <begin position="1380"/>
        <end position="1414"/>
    </location>
</feature>
<evidence type="ECO:0000313" key="12">
    <source>
        <dbReference type="EMBL" id="RZF32226.1"/>
    </source>
</evidence>
<comment type="subcellular location">
    <subcellularLocation>
        <location evidence="1">Cytoplasm</location>
        <location evidence="1">Cytoskeleton</location>
    </subcellularLocation>
</comment>
<name>A0A482WG87_LAOST</name>
<keyword evidence="6" id="KW-0206">Cytoskeleton</keyword>
<dbReference type="FunFam" id="1.20.58.60:FF:000042">
    <property type="entry name" value="Short stop, isoform N"/>
    <property type="match status" value="1"/>
</dbReference>
<dbReference type="GO" id="GO:0005198">
    <property type="term" value="F:structural molecule activity"/>
    <property type="evidence" value="ECO:0007669"/>
    <property type="project" value="TreeGrafter"/>
</dbReference>
<feature type="domain" description="GAR" evidence="11">
    <location>
        <begin position="6874"/>
        <end position="6946"/>
    </location>
</feature>
<dbReference type="GO" id="GO:0031122">
    <property type="term" value="P:cytoplasmic microtubule organization"/>
    <property type="evidence" value="ECO:0007669"/>
    <property type="project" value="TreeGrafter"/>
</dbReference>
<dbReference type="Pfam" id="PF02187">
    <property type="entry name" value="GAS2"/>
    <property type="match status" value="1"/>
</dbReference>
<feature type="compositionally biased region" description="Low complexity" evidence="8">
    <location>
        <begin position="4085"/>
        <end position="4094"/>
    </location>
</feature>